<dbReference type="EMBL" id="JAUQSX010000005">
    <property type="protein sequence ID" value="MDO7846975.1"/>
    <property type="molecule type" value="Genomic_DNA"/>
</dbReference>
<keyword evidence="1" id="KW-0732">Signal</keyword>
<accession>A0ABT9AAV8</accession>
<dbReference type="NCBIfam" id="TIGR04183">
    <property type="entry name" value="Por_Secre_tail"/>
    <property type="match status" value="1"/>
</dbReference>
<dbReference type="Proteomes" id="UP001167796">
    <property type="component" value="Unassembled WGS sequence"/>
</dbReference>
<reference evidence="2" key="1">
    <citation type="submission" date="2023-07" db="EMBL/GenBank/DDBJ databases">
        <authorList>
            <person name="Kim M.K."/>
        </authorList>
    </citation>
    <scope>NUCLEOTIDE SEQUENCE</scope>
    <source>
        <strain evidence="2">M29</strain>
    </source>
</reference>
<feature type="chain" id="PRO_5045173278" evidence="1">
    <location>
        <begin position="22"/>
        <end position="476"/>
    </location>
</feature>
<feature type="signal peptide" evidence="1">
    <location>
        <begin position="1"/>
        <end position="21"/>
    </location>
</feature>
<sequence>MKHVFSLGWLLAVAALPAARAQDLVNNGATISLSGGAALSVSGALQNASGTLDLSSGPNEVYVGGNLLNASGATLTPGTASTVTLNGPAAQQLSLNGAQLRNLTVSNPGGTVSLPANSNADIAGTLTLSGGMVTTDPSSTLRLLDGATLVGEQSGRYVKGNLAAVRNSVPAGMATVFPNSFTITPTTATTSLTVTRRAGLTLSQVSYGTSASGNRGIDRIWSTSAPVKGTVQLSWLIDNDLGLSNFAQSQVWGRAAAPVAGSGWARISPAQNAAGTRTATGTAPASGLSFFTVSTADSPLPVTLVDFGARREGSLVRLSWRTAQELNNDYFVVEVSPDGWAFRPVGSPVPGQGTTNTPTDYAFTDPNLLTYATALVYYRLRQVDTDGTASYSPVRTIALTAAATGLALYPNPASTGATLTGTRPGTVVQMYDALGRAVTAATADATGTATLALPFGLATGVYVVRAGDKALRLTVE</sequence>
<name>A0ABT9AAV8_9BACT</name>
<keyword evidence="3" id="KW-1185">Reference proteome</keyword>
<dbReference type="InterPro" id="IPR026444">
    <property type="entry name" value="Secre_tail"/>
</dbReference>
<proteinExistence type="predicted"/>
<gene>
    <name evidence="2" type="ORF">Q5H92_11445</name>
</gene>
<evidence type="ECO:0000313" key="2">
    <source>
        <dbReference type="EMBL" id="MDO7846975.1"/>
    </source>
</evidence>
<organism evidence="2 3">
    <name type="scientific">Hymenobacter mellowenesis</name>
    <dbReference type="NCBI Taxonomy" id="3063995"/>
    <lineage>
        <taxon>Bacteria</taxon>
        <taxon>Pseudomonadati</taxon>
        <taxon>Bacteroidota</taxon>
        <taxon>Cytophagia</taxon>
        <taxon>Cytophagales</taxon>
        <taxon>Hymenobacteraceae</taxon>
        <taxon>Hymenobacter</taxon>
    </lineage>
</organism>
<evidence type="ECO:0000313" key="3">
    <source>
        <dbReference type="Proteomes" id="UP001167796"/>
    </source>
</evidence>
<comment type="caution">
    <text evidence="2">The sequence shown here is derived from an EMBL/GenBank/DDBJ whole genome shotgun (WGS) entry which is preliminary data.</text>
</comment>
<dbReference type="RefSeq" id="WP_305011658.1">
    <property type="nucleotide sequence ID" value="NZ_JAUQSX010000005.1"/>
</dbReference>
<evidence type="ECO:0000256" key="1">
    <source>
        <dbReference type="SAM" id="SignalP"/>
    </source>
</evidence>
<protein>
    <submittedName>
        <fullName evidence="2">T9SS type A sorting domain-containing protein</fullName>
    </submittedName>
</protein>